<protein>
    <submittedName>
        <fullName evidence="1">Uncharacterized protein</fullName>
    </submittedName>
</protein>
<name>A0A4U9VWB2_SERFO</name>
<dbReference type="EMBL" id="CABEEZ010000122">
    <property type="protein sequence ID" value="VTR50312.1"/>
    <property type="molecule type" value="Genomic_DNA"/>
</dbReference>
<gene>
    <name evidence="1" type="ORF">NCTC12965_05947</name>
</gene>
<sequence>MSEQQKMQRPPAEIQYAEQLALLAELDNQPRPPGWALSLNAAGALFWVTKS</sequence>
<dbReference type="AlphaFoldDB" id="A0A4U9VWB2"/>
<accession>A0A4U9VWB2</accession>
<evidence type="ECO:0000313" key="1">
    <source>
        <dbReference type="EMBL" id="VTR50312.1"/>
    </source>
</evidence>
<reference evidence="1" key="1">
    <citation type="submission" date="2019-05" db="EMBL/GenBank/DDBJ databases">
        <authorList>
            <consortium name="Pathogen Informatics"/>
        </authorList>
    </citation>
    <scope>NUCLEOTIDE SEQUENCE [LARGE SCALE GENOMIC DNA]</scope>
    <source>
        <strain evidence="1">NCTC12965</strain>
    </source>
</reference>
<proteinExistence type="predicted"/>
<organism evidence="1">
    <name type="scientific">Serratia fonticola</name>
    <dbReference type="NCBI Taxonomy" id="47917"/>
    <lineage>
        <taxon>Bacteria</taxon>
        <taxon>Pseudomonadati</taxon>
        <taxon>Pseudomonadota</taxon>
        <taxon>Gammaproteobacteria</taxon>
        <taxon>Enterobacterales</taxon>
        <taxon>Yersiniaceae</taxon>
        <taxon>Serratia</taxon>
    </lineage>
</organism>